<dbReference type="PATRIC" id="fig|740709.3.peg.762"/>
<dbReference type="EMBL" id="AMRG01000004">
    <property type="protein sequence ID" value="EKE84700.1"/>
    <property type="molecule type" value="Genomic_DNA"/>
</dbReference>
<dbReference type="AlphaFoldDB" id="K2L4G7"/>
<dbReference type="Proteomes" id="UP000014115">
    <property type="component" value="Unassembled WGS sequence"/>
</dbReference>
<dbReference type="RefSeq" id="WP_008487834.1">
    <property type="nucleotide sequence ID" value="NZ_AMRG01000004.1"/>
</dbReference>
<reference evidence="1 2" key="1">
    <citation type="journal article" date="2012" name="J. Bacteriol.">
        <title>Genome Sequence of Idiomarina xiamenensis Type Strain 10-D-4.</title>
        <authorList>
            <person name="Lai Q."/>
            <person name="Wang L."/>
            <person name="Wang W."/>
            <person name="Shao Z."/>
        </authorList>
    </citation>
    <scope>NUCLEOTIDE SEQUENCE [LARGE SCALE GENOMIC DNA]</scope>
    <source>
        <strain evidence="1 2">10-D-4</strain>
    </source>
</reference>
<evidence type="ECO:0000313" key="1">
    <source>
        <dbReference type="EMBL" id="EKE84700.1"/>
    </source>
</evidence>
<gene>
    <name evidence="1" type="ORF">A10D4_03780</name>
</gene>
<dbReference type="eggNOG" id="COG2114">
    <property type="taxonomic scope" value="Bacteria"/>
</dbReference>
<dbReference type="InterPro" id="IPR036388">
    <property type="entry name" value="WH-like_DNA-bd_sf"/>
</dbReference>
<dbReference type="STRING" id="740709.A10D4_03780"/>
<sequence length="231" mass="25385">MSSQHDNIDNSTSAASMEYAGVLTGDIVDSQKIDASQHQAVLTRLRQTLASFYDTLSLVDFDVYRGDAFQALFAKPADAIKAAMLLRLLMRNAEPTCEVRQSVGIGAIGSLSDAIKRANGEAFTLSGRGLDSLRHGYLSVHAQDAALQQQLGLLTRFVDARLSDLPTMQSRVLLAYLQQPDATHDDLAKHLGKARSTITRSLNSANYQLFEDYLAYVDKCFNQQRQGGARR</sequence>
<accession>K2L4G7</accession>
<name>K2L4G7_9GAMM</name>
<organism evidence="1 2">
    <name type="scientific">Idiomarina xiamenensis 10-D-4</name>
    <dbReference type="NCBI Taxonomy" id="740709"/>
    <lineage>
        <taxon>Bacteria</taxon>
        <taxon>Pseudomonadati</taxon>
        <taxon>Pseudomonadota</taxon>
        <taxon>Gammaproteobacteria</taxon>
        <taxon>Alteromonadales</taxon>
        <taxon>Idiomarinaceae</taxon>
        <taxon>Idiomarina</taxon>
    </lineage>
</organism>
<keyword evidence="2" id="KW-1185">Reference proteome</keyword>
<proteinExistence type="predicted"/>
<dbReference type="Gene3D" id="1.10.10.10">
    <property type="entry name" value="Winged helix-like DNA-binding domain superfamily/Winged helix DNA-binding domain"/>
    <property type="match status" value="1"/>
</dbReference>
<evidence type="ECO:0000313" key="2">
    <source>
        <dbReference type="Proteomes" id="UP000014115"/>
    </source>
</evidence>
<comment type="caution">
    <text evidence="1">The sequence shown here is derived from an EMBL/GenBank/DDBJ whole genome shotgun (WGS) entry which is preliminary data.</text>
</comment>
<protein>
    <submittedName>
        <fullName evidence="1">Uncharacterized protein</fullName>
    </submittedName>
</protein>
<dbReference type="OrthoDB" id="7064118at2"/>